<dbReference type="SUPFAM" id="SSF52743">
    <property type="entry name" value="Subtilisin-like"/>
    <property type="match status" value="1"/>
</dbReference>
<dbReference type="GO" id="GO:0009609">
    <property type="term" value="P:response to symbiotic bacterium"/>
    <property type="evidence" value="ECO:0007669"/>
    <property type="project" value="UniProtKB-ARBA"/>
</dbReference>
<dbReference type="InterPro" id="IPR036852">
    <property type="entry name" value="Peptidase_S8/S53_dom_sf"/>
</dbReference>
<evidence type="ECO:0000256" key="11">
    <source>
        <dbReference type="SAM" id="SignalP"/>
    </source>
</evidence>
<dbReference type="Gene3D" id="3.30.70.80">
    <property type="entry name" value="Peptidase S8 propeptide/proteinase inhibitor I9"/>
    <property type="match status" value="1"/>
</dbReference>
<keyword evidence="6 10" id="KW-0378">Hydrolase</keyword>
<evidence type="ECO:0000259" key="12">
    <source>
        <dbReference type="Pfam" id="PF00082"/>
    </source>
</evidence>
<evidence type="ECO:0000256" key="6">
    <source>
        <dbReference type="ARBA" id="ARBA00022801"/>
    </source>
</evidence>
<dbReference type="CDD" id="cd04852">
    <property type="entry name" value="Peptidases_S8_3"/>
    <property type="match status" value="1"/>
</dbReference>
<dbReference type="InterPro" id="IPR034197">
    <property type="entry name" value="Peptidases_S8_3"/>
</dbReference>
<evidence type="ECO:0000256" key="10">
    <source>
        <dbReference type="PROSITE-ProRule" id="PRU01240"/>
    </source>
</evidence>
<feature type="domain" description="Subtilisin-like protease fibronectin type-III" evidence="14">
    <location>
        <begin position="667"/>
        <end position="769"/>
    </location>
</feature>
<dbReference type="PANTHER" id="PTHR10795">
    <property type="entry name" value="PROPROTEIN CONVERTASE SUBTILISIN/KEXIN"/>
    <property type="match status" value="1"/>
</dbReference>
<dbReference type="GO" id="GO:0006508">
    <property type="term" value="P:proteolysis"/>
    <property type="evidence" value="ECO:0007669"/>
    <property type="project" value="UniProtKB-KW"/>
</dbReference>
<name>A0A8J4QQ26_9ROSI</name>
<sequence length="773" mass="84803">MKMSFSHLISQCALLLLFLLAFVNAMSKSEEHQTYIIHMDHTLKPASFSTHESWHRSILKSLLSSPANDKELLLYSYNHVMHGFSARLTPSQLSEIEKSPAHLATYPESFGQLLTTYTPKFLGLQQNFGIWPAASYGEDVIVGVIDTGIWPESSSFNDKGMSPVPKRWKGKCEKGEAFSPSSCNKKLIGARFFINGLLAQGFEVKGIRAQGFETSEDEEVEFLSARDFSGHGTHTASTAVGNHVPGVSYFGYARGTARGVAPHARLAVYKVAWLRGLATSSDILAGMEQAISDGVDIMSLSLALKQTPYFKDLIAIASLSAIEKGIFVVCAAGNEYNFKTTKNEAPWITTVGAGTLDRNFFATVTLANGVSFEGISFFPESVFITDLPLYYGKGNMNEAVCKDSALDRKKVAGKVVICDSYRLNVSQQIMELERAGAYAAIFLTDKSSGPNKFSIPSLILPTASGTLIKEYVTRVKNPRVKHMKFALTRLGTKPAPQVADFSSRGPSKISPGVLKPDILAPGVNILAAFPTIKPLVKVGNYDLVSDYAILSGTSMATPHVAGVGALLKAVHREWSPAAIRSAMMTTAYTKDNTGTIFKSQLTNSSASPLEFGAGHIDPNKAMDPGLIYDMGLQDYIEFVCGLGYTKKQMSALIRRTQWSCNNKSIRDLNYPSFMAVLANKTRYPVRMNFRREVTNVGNDGAVYQAHLENIPRGMRISVKPRTLTFTRKYQSRSFVVGIELDGEFPFPMVKFGFLKWIDEDSHIVSSPIVAINF</sequence>
<evidence type="ECO:0000256" key="8">
    <source>
        <dbReference type="ARBA" id="ARBA00023180"/>
    </source>
</evidence>
<dbReference type="GO" id="GO:0005576">
    <property type="term" value="C:extracellular region"/>
    <property type="evidence" value="ECO:0007669"/>
    <property type="project" value="UniProtKB-SubCell"/>
</dbReference>
<dbReference type="AlphaFoldDB" id="A0A8J4QQ26"/>
<dbReference type="Proteomes" id="UP000737018">
    <property type="component" value="Unassembled WGS sequence"/>
</dbReference>
<evidence type="ECO:0000259" key="14">
    <source>
        <dbReference type="Pfam" id="PF17766"/>
    </source>
</evidence>
<dbReference type="PROSITE" id="PS00138">
    <property type="entry name" value="SUBTILASE_SER"/>
    <property type="match status" value="1"/>
</dbReference>
<comment type="caution">
    <text evidence="15">The sequence shown here is derived from an EMBL/GenBank/DDBJ whole genome shotgun (WGS) entry which is preliminary data.</text>
</comment>
<dbReference type="PROSITE" id="PS51892">
    <property type="entry name" value="SUBTILASE"/>
    <property type="match status" value="1"/>
</dbReference>
<dbReference type="EMBL" id="JRKL02005335">
    <property type="protein sequence ID" value="KAF3950659.1"/>
    <property type="molecule type" value="Genomic_DNA"/>
</dbReference>
<feature type="domain" description="Inhibitor I9" evidence="13">
    <location>
        <begin position="34"/>
        <end position="109"/>
    </location>
</feature>
<evidence type="ECO:0000256" key="7">
    <source>
        <dbReference type="ARBA" id="ARBA00022825"/>
    </source>
</evidence>
<keyword evidence="16" id="KW-1185">Reference proteome</keyword>
<keyword evidence="8" id="KW-0325">Glycoprotein</keyword>
<reference evidence="15" key="1">
    <citation type="submission" date="2020-03" db="EMBL/GenBank/DDBJ databases">
        <title>Castanea mollissima Vanexum genome sequencing.</title>
        <authorList>
            <person name="Staton M."/>
        </authorList>
    </citation>
    <scope>NUCLEOTIDE SEQUENCE</scope>
    <source>
        <tissue evidence="15">Leaf</tissue>
    </source>
</reference>
<dbReference type="InterPro" id="IPR000209">
    <property type="entry name" value="Peptidase_S8/S53_dom"/>
</dbReference>
<dbReference type="OrthoDB" id="206201at2759"/>
<dbReference type="CDD" id="cd02120">
    <property type="entry name" value="PA_subtilisin_like"/>
    <property type="match status" value="1"/>
</dbReference>
<accession>A0A8J4QQ26</accession>
<dbReference type="PRINTS" id="PR00723">
    <property type="entry name" value="SUBTILISIN"/>
</dbReference>
<dbReference type="InterPro" id="IPR045051">
    <property type="entry name" value="SBT"/>
</dbReference>
<dbReference type="FunFam" id="3.40.50.200:FF:000006">
    <property type="entry name" value="Subtilisin-like protease SBT1.5"/>
    <property type="match status" value="1"/>
</dbReference>
<evidence type="ECO:0000313" key="15">
    <source>
        <dbReference type="EMBL" id="KAF3950659.1"/>
    </source>
</evidence>
<comment type="subcellular location">
    <subcellularLocation>
        <location evidence="1">Secreted</location>
    </subcellularLocation>
</comment>
<dbReference type="FunFam" id="3.30.70.80:FF:000003">
    <property type="entry name" value="Subtilisin-like protease SBT1.9"/>
    <property type="match status" value="1"/>
</dbReference>
<feature type="chain" id="PRO_5035223406" evidence="11">
    <location>
        <begin position="26"/>
        <end position="773"/>
    </location>
</feature>
<dbReference type="InterPro" id="IPR023828">
    <property type="entry name" value="Peptidase_S8_Ser-AS"/>
</dbReference>
<dbReference type="InterPro" id="IPR041469">
    <property type="entry name" value="Subtilisin-like_FN3"/>
</dbReference>
<feature type="domain" description="Peptidase S8/S53" evidence="12">
    <location>
        <begin position="137"/>
        <end position="598"/>
    </location>
</feature>
<evidence type="ECO:0000256" key="1">
    <source>
        <dbReference type="ARBA" id="ARBA00004613"/>
    </source>
</evidence>
<dbReference type="Gene3D" id="3.50.30.30">
    <property type="match status" value="1"/>
</dbReference>
<evidence type="ECO:0000256" key="2">
    <source>
        <dbReference type="ARBA" id="ARBA00011073"/>
    </source>
</evidence>
<dbReference type="Pfam" id="PF00082">
    <property type="entry name" value="Peptidase_S8"/>
    <property type="match status" value="1"/>
</dbReference>
<keyword evidence="5 11" id="KW-0732">Signal</keyword>
<evidence type="ECO:0000259" key="13">
    <source>
        <dbReference type="Pfam" id="PF05922"/>
    </source>
</evidence>
<proteinExistence type="inferred from homology"/>
<dbReference type="Gene3D" id="3.40.50.200">
    <property type="entry name" value="Peptidase S8/S53 domain"/>
    <property type="match status" value="1"/>
</dbReference>
<keyword evidence="3" id="KW-0964">Secreted</keyword>
<feature type="active site" description="Charge relay system" evidence="9 10">
    <location>
        <position position="554"/>
    </location>
</feature>
<dbReference type="InterPro" id="IPR037045">
    <property type="entry name" value="S8pro/Inhibitor_I9_sf"/>
</dbReference>
<feature type="active site" description="Charge relay system" evidence="9 10">
    <location>
        <position position="146"/>
    </location>
</feature>
<keyword evidence="7 10" id="KW-0720">Serine protease</keyword>
<dbReference type="Gene3D" id="2.60.40.2310">
    <property type="match status" value="1"/>
</dbReference>
<evidence type="ECO:0000256" key="9">
    <source>
        <dbReference type="PIRSR" id="PIRSR615500-1"/>
    </source>
</evidence>
<protein>
    <submittedName>
        <fullName evidence="15">Uncharacterized protein</fullName>
    </submittedName>
</protein>
<evidence type="ECO:0000256" key="4">
    <source>
        <dbReference type="ARBA" id="ARBA00022670"/>
    </source>
</evidence>
<evidence type="ECO:0000256" key="5">
    <source>
        <dbReference type="ARBA" id="ARBA00022729"/>
    </source>
</evidence>
<keyword evidence="4 10" id="KW-0645">Protease</keyword>
<dbReference type="GO" id="GO:0004252">
    <property type="term" value="F:serine-type endopeptidase activity"/>
    <property type="evidence" value="ECO:0007669"/>
    <property type="project" value="UniProtKB-UniRule"/>
</dbReference>
<organism evidence="15 16">
    <name type="scientific">Castanea mollissima</name>
    <name type="common">Chinese chestnut</name>
    <dbReference type="NCBI Taxonomy" id="60419"/>
    <lineage>
        <taxon>Eukaryota</taxon>
        <taxon>Viridiplantae</taxon>
        <taxon>Streptophyta</taxon>
        <taxon>Embryophyta</taxon>
        <taxon>Tracheophyta</taxon>
        <taxon>Spermatophyta</taxon>
        <taxon>Magnoliopsida</taxon>
        <taxon>eudicotyledons</taxon>
        <taxon>Gunneridae</taxon>
        <taxon>Pentapetalae</taxon>
        <taxon>rosids</taxon>
        <taxon>fabids</taxon>
        <taxon>Fagales</taxon>
        <taxon>Fagaceae</taxon>
        <taxon>Castanea</taxon>
    </lineage>
</organism>
<evidence type="ECO:0000313" key="16">
    <source>
        <dbReference type="Proteomes" id="UP000737018"/>
    </source>
</evidence>
<evidence type="ECO:0000256" key="3">
    <source>
        <dbReference type="ARBA" id="ARBA00022525"/>
    </source>
</evidence>
<feature type="signal peptide" evidence="11">
    <location>
        <begin position="1"/>
        <end position="25"/>
    </location>
</feature>
<feature type="active site" description="Charge relay system" evidence="9 10">
    <location>
        <position position="231"/>
    </location>
</feature>
<dbReference type="Pfam" id="PF17766">
    <property type="entry name" value="fn3_6"/>
    <property type="match status" value="1"/>
</dbReference>
<comment type="similarity">
    <text evidence="2 10">Belongs to the peptidase S8 family.</text>
</comment>
<dbReference type="Pfam" id="PF05922">
    <property type="entry name" value="Inhibitor_I9"/>
    <property type="match status" value="1"/>
</dbReference>
<gene>
    <name evidence="15" type="ORF">CMV_023618</name>
</gene>
<dbReference type="InterPro" id="IPR010259">
    <property type="entry name" value="S8pro/Inhibitor_I9"/>
</dbReference>
<dbReference type="InterPro" id="IPR015500">
    <property type="entry name" value="Peptidase_S8_subtilisin-rel"/>
</dbReference>